<keyword evidence="9" id="KW-1185">Reference proteome</keyword>
<dbReference type="InterPro" id="IPR017897">
    <property type="entry name" value="Thrombospondin_3_rpt"/>
</dbReference>
<feature type="domain" description="P/Homo B" evidence="7">
    <location>
        <begin position="863"/>
        <end position="1013"/>
    </location>
</feature>
<dbReference type="InterPro" id="IPR024079">
    <property type="entry name" value="MetalloPept_cat_dom_sf"/>
</dbReference>
<dbReference type="InterPro" id="IPR013783">
    <property type="entry name" value="Ig-like_fold"/>
</dbReference>
<dbReference type="InterPro" id="IPR026444">
    <property type="entry name" value="Secre_tail"/>
</dbReference>
<reference evidence="8 9" key="1">
    <citation type="submission" date="2018-07" db="EMBL/GenBank/DDBJ databases">
        <title>Genomic Encyclopedia of Type Strains, Phase III (KMG-III): the genomes of soil and plant-associated and newly described type strains.</title>
        <authorList>
            <person name="Whitman W."/>
        </authorList>
    </citation>
    <scope>NUCLEOTIDE SEQUENCE [LARGE SCALE GENOMIC DNA]</scope>
    <source>
        <strain evidence="8 9">CECT 7958</strain>
    </source>
</reference>
<dbReference type="InterPro" id="IPR003961">
    <property type="entry name" value="FN3_dom"/>
</dbReference>
<dbReference type="PROSITE" id="PS51234">
    <property type="entry name" value="TSP3"/>
    <property type="match status" value="1"/>
</dbReference>
<dbReference type="Pfam" id="PF02412">
    <property type="entry name" value="TSP_3"/>
    <property type="match status" value="1"/>
</dbReference>
<dbReference type="InterPro" id="IPR002884">
    <property type="entry name" value="P_dom"/>
</dbReference>
<feature type="signal peptide" evidence="5">
    <location>
        <begin position="1"/>
        <end position="22"/>
    </location>
</feature>
<protein>
    <submittedName>
        <fullName evidence="8">Putative secreted protein (Por secretion system target)</fullName>
    </submittedName>
</protein>
<evidence type="ECO:0000313" key="8">
    <source>
        <dbReference type="EMBL" id="RCW93798.1"/>
    </source>
</evidence>
<evidence type="ECO:0000256" key="3">
    <source>
        <dbReference type="ARBA" id="ARBA00022801"/>
    </source>
</evidence>
<dbReference type="Gene3D" id="2.60.40.10">
    <property type="entry name" value="Immunoglobulins"/>
    <property type="match status" value="2"/>
</dbReference>
<keyword evidence="3" id="KW-0378">Hydrolase</keyword>
<dbReference type="PROSITE" id="PS50853">
    <property type="entry name" value="FN3"/>
    <property type="match status" value="1"/>
</dbReference>
<dbReference type="SUPFAM" id="SSF49265">
    <property type="entry name" value="Fibronectin type III"/>
    <property type="match status" value="1"/>
</dbReference>
<feature type="domain" description="P/Homo B" evidence="7">
    <location>
        <begin position="1086"/>
        <end position="1235"/>
    </location>
</feature>
<dbReference type="RefSeq" id="WP_114308297.1">
    <property type="nucleotide sequence ID" value="NZ_QPJO01000001.1"/>
</dbReference>
<keyword evidence="2 5" id="KW-0732">Signal</keyword>
<dbReference type="InterPro" id="IPR003367">
    <property type="entry name" value="Thrombospondin_3-like_rpt"/>
</dbReference>
<organism evidence="8 9">
    <name type="scientific">Winogradskyella arenosi</name>
    <dbReference type="NCBI Taxonomy" id="533325"/>
    <lineage>
        <taxon>Bacteria</taxon>
        <taxon>Pseudomonadati</taxon>
        <taxon>Bacteroidota</taxon>
        <taxon>Flavobacteriia</taxon>
        <taxon>Flavobacteriales</taxon>
        <taxon>Flavobacteriaceae</taxon>
        <taxon>Winogradskyella</taxon>
    </lineage>
</organism>
<dbReference type="GO" id="GO:0007155">
    <property type="term" value="P:cell adhesion"/>
    <property type="evidence" value="ECO:0007669"/>
    <property type="project" value="InterPro"/>
</dbReference>
<keyword evidence="4" id="KW-0106">Calcium</keyword>
<feature type="chain" id="PRO_5017050094" evidence="5">
    <location>
        <begin position="23"/>
        <end position="1320"/>
    </location>
</feature>
<dbReference type="EMBL" id="QPJO01000001">
    <property type="protein sequence ID" value="RCW93798.1"/>
    <property type="molecule type" value="Genomic_DNA"/>
</dbReference>
<accession>A0A368ZK42</accession>
<dbReference type="Gene3D" id="3.40.390.10">
    <property type="entry name" value="Collagenase (Catalytic Domain)"/>
    <property type="match status" value="1"/>
</dbReference>
<dbReference type="SUPFAM" id="SSF55486">
    <property type="entry name" value="Metalloproteases ('zincins'), catalytic domain"/>
    <property type="match status" value="1"/>
</dbReference>
<dbReference type="GO" id="GO:0008237">
    <property type="term" value="F:metallopeptidase activity"/>
    <property type="evidence" value="ECO:0007669"/>
    <property type="project" value="InterPro"/>
</dbReference>
<dbReference type="InterPro" id="IPR028974">
    <property type="entry name" value="TSP_type-3_rpt"/>
</dbReference>
<dbReference type="PROSITE" id="PS51829">
    <property type="entry name" value="P_HOMO_B"/>
    <property type="match status" value="2"/>
</dbReference>
<sequence>MKTKLHFVLSLSIFLTVFSVSAQQSYWQKTKNKTVNSANTSSVSFQKPSQTFSLNIEDFKTELQRTPLRASGNTSSTTIYLPNYNGELEPFEVVETRVLSVALSERYPQIKTYLGFGTQTRGARARFSVSPQGLQAMVSYAEGPMTFVVPLQRGDASNYTVYTREEKIDQIKDFECLTEDIPLRTIEVETSSRDANDQVLRRFRIAISTTAEYTNFWDDGIASNGNAQEDALAQVVSTLNRVNEVFEVDMAVTFSLVTGTELIYEDANEDPYTGNYNSQLQTTLSATIGEANYDIGHLFAYGSNNGNAGCIGCVCVNNSKGSGFSSHQFTGNDGGPYQTDFFDIDYVPHEIGHQMGANHTYSNSSEGTGVNAEPGSGTTIMGYAGITGNNDVQDHSDPYFHYYSILQILDNLETRTCWVGTVIANQAPVANAGLDYSIPKGTAFVLKGAATDADANDVLSYTWEQIDDGVSTFSNFGPDKTSGAVWRSRPPSWSSERYMPVKERVIAGELTETNPSITANNVSWETVSNVGRSLNFALTVRDRSEGQGIGLTPQSDFDTITVNVDASAGPFMVTSQLVDEIWDVGSSQVVTWDVAGTDVGNVNATEVNILLSTDGGYTFPYVLAANVPNDGEQLITVPSIGGETSIARIKVEASANIFYAINPVNLTLQESEFVLNMEEETVTVCAPEAVVFNFTYHTFLDFSEITTFSATGLPSGASVVFSPSQAVTDGTNVTATVTGISNISIGDYPITLVGMSGNITHSAEGTFSVYNSTFLDLNLLTPSNGAVDVPAEMVNFSWDEDPNATSYTIEVATDASFTTFVEVSNVTEPSYVTNNLNGLTPYFWRVRSVNACGIGNYSESNFTTANIACQSYITEDAPRDIPDVSPEGINAVISITEPVIITDVNVTVNVAHNWIEDVVLKLIAPDGTEVLLSQNNGDNGDNYETTVFDSDAETAITAGSAPFTGTFQPEGDLSVFNGSLSSGDWTLNVSDVYLYLEGSLNSWSLDICGVPQEDDDNDGVPNDLDNCPMMANSDQADVDGDGVGDLCDDDIDGDGILNADDNCPLVANTNQSDINGNGIGDVCDYVCNTTTALDTPISISAEGNVVYTSSITVVEEGTVTDLDVLITIAHSWTADLDISLTSPNGTVIELSTDNGGNGDNYTSTVFDTEASMPIGEASAPFTGSYLPEGDLSLLYGESVTGDWVLTVVDDTAQDGGTLEAFALDICMLPTLSVADVDYNASIRVYPNPNNGWFNVFMSNPKSSQIEVIVYDINGRRIFEKQYNATQDFRETIDLNQVESGVYLVNIKDGLQQNLKKIVVD</sequence>
<dbReference type="GO" id="GO:0006508">
    <property type="term" value="P:proteolysis"/>
    <property type="evidence" value="ECO:0007669"/>
    <property type="project" value="UniProtKB-KW"/>
</dbReference>
<dbReference type="Pfam" id="PF13583">
    <property type="entry name" value="Reprolysin_4"/>
    <property type="match status" value="1"/>
</dbReference>
<keyword evidence="1" id="KW-0645">Protease</keyword>
<dbReference type="SUPFAM" id="SSF103647">
    <property type="entry name" value="TSP type-3 repeat"/>
    <property type="match status" value="1"/>
</dbReference>
<evidence type="ECO:0000313" key="9">
    <source>
        <dbReference type="Proteomes" id="UP000253436"/>
    </source>
</evidence>
<dbReference type="Pfam" id="PF18962">
    <property type="entry name" value="Por_Secre_tail"/>
    <property type="match status" value="1"/>
</dbReference>
<name>A0A368ZK42_9FLAO</name>
<evidence type="ECO:0000259" key="6">
    <source>
        <dbReference type="PROSITE" id="PS50853"/>
    </source>
</evidence>
<dbReference type="CDD" id="cd00063">
    <property type="entry name" value="FN3"/>
    <property type="match status" value="1"/>
</dbReference>
<dbReference type="Pfam" id="PF01483">
    <property type="entry name" value="P_proprotein"/>
    <property type="match status" value="2"/>
</dbReference>
<dbReference type="GO" id="GO:0004252">
    <property type="term" value="F:serine-type endopeptidase activity"/>
    <property type="evidence" value="ECO:0007669"/>
    <property type="project" value="InterPro"/>
</dbReference>
<evidence type="ECO:0000256" key="1">
    <source>
        <dbReference type="ARBA" id="ARBA00022670"/>
    </source>
</evidence>
<evidence type="ECO:0000259" key="7">
    <source>
        <dbReference type="PROSITE" id="PS51829"/>
    </source>
</evidence>
<dbReference type="Gene3D" id="2.60.120.260">
    <property type="entry name" value="Galactose-binding domain-like"/>
    <property type="match status" value="2"/>
</dbReference>
<feature type="domain" description="Fibronectin type-III" evidence="6">
    <location>
        <begin position="778"/>
        <end position="868"/>
    </location>
</feature>
<gene>
    <name evidence="8" type="ORF">DFQ08_101596</name>
</gene>
<proteinExistence type="predicted"/>
<evidence type="ECO:0000256" key="4">
    <source>
        <dbReference type="ARBA" id="ARBA00022837"/>
    </source>
</evidence>
<evidence type="ECO:0000256" key="2">
    <source>
        <dbReference type="ARBA" id="ARBA00022729"/>
    </source>
</evidence>
<dbReference type="GO" id="GO:0005509">
    <property type="term" value="F:calcium ion binding"/>
    <property type="evidence" value="ECO:0007669"/>
    <property type="project" value="InterPro"/>
</dbReference>
<dbReference type="SUPFAM" id="SSF49785">
    <property type="entry name" value="Galactose-binding domain-like"/>
    <property type="match status" value="2"/>
</dbReference>
<dbReference type="InterPro" id="IPR008979">
    <property type="entry name" value="Galactose-bd-like_sf"/>
</dbReference>
<dbReference type="Proteomes" id="UP000253436">
    <property type="component" value="Unassembled WGS sequence"/>
</dbReference>
<dbReference type="OrthoDB" id="9792152at2"/>
<dbReference type="PANTHER" id="PTHR10199:SF100">
    <property type="entry name" value="THROMBOSPONDIN, ISOFORM A"/>
    <property type="match status" value="1"/>
</dbReference>
<comment type="caution">
    <text evidence="8">The sequence shown here is derived from an EMBL/GenBank/DDBJ whole genome shotgun (WGS) entry which is preliminary data.</text>
</comment>
<dbReference type="NCBIfam" id="TIGR04183">
    <property type="entry name" value="Por_Secre_tail"/>
    <property type="match status" value="1"/>
</dbReference>
<evidence type="ECO:0000256" key="5">
    <source>
        <dbReference type="SAM" id="SignalP"/>
    </source>
</evidence>
<dbReference type="PANTHER" id="PTHR10199">
    <property type="entry name" value="THROMBOSPONDIN"/>
    <property type="match status" value="1"/>
</dbReference>
<dbReference type="InterPro" id="IPR036116">
    <property type="entry name" value="FN3_sf"/>
</dbReference>